<keyword evidence="4" id="KW-0408">Iron</keyword>
<evidence type="ECO:0000256" key="6">
    <source>
        <dbReference type="ARBA" id="ARBA00034078"/>
    </source>
</evidence>
<feature type="region of interest" description="Disordered" evidence="7">
    <location>
        <begin position="1"/>
        <end position="23"/>
    </location>
</feature>
<dbReference type="InterPro" id="IPR041921">
    <property type="entry name" value="NuoE_N"/>
</dbReference>
<dbReference type="GO" id="GO:0051537">
    <property type="term" value="F:2 iron, 2 sulfur cluster binding"/>
    <property type="evidence" value="ECO:0007669"/>
    <property type="project" value="UniProtKB-KW"/>
</dbReference>
<feature type="compositionally biased region" description="Basic and acidic residues" evidence="7">
    <location>
        <begin position="260"/>
        <end position="273"/>
    </location>
</feature>
<dbReference type="NCBIfam" id="TIGR01958">
    <property type="entry name" value="nuoE_fam"/>
    <property type="match status" value="1"/>
</dbReference>
<dbReference type="Proteomes" id="UP000198825">
    <property type="component" value="Chromosome I"/>
</dbReference>
<dbReference type="EMBL" id="LT629799">
    <property type="protein sequence ID" value="SDU98288.1"/>
    <property type="molecule type" value="Genomic_DNA"/>
</dbReference>
<keyword evidence="9" id="KW-1185">Reference proteome</keyword>
<evidence type="ECO:0000256" key="4">
    <source>
        <dbReference type="ARBA" id="ARBA00023004"/>
    </source>
</evidence>
<dbReference type="GO" id="GO:0003954">
    <property type="term" value="F:NADH dehydrogenase activity"/>
    <property type="evidence" value="ECO:0007669"/>
    <property type="project" value="TreeGrafter"/>
</dbReference>
<dbReference type="PANTHER" id="PTHR10371:SF3">
    <property type="entry name" value="NADH DEHYDROGENASE [UBIQUINONE] FLAVOPROTEIN 2, MITOCHONDRIAL"/>
    <property type="match status" value="1"/>
</dbReference>
<comment type="cofactor">
    <cofactor evidence="6">
        <name>[2Fe-2S] cluster</name>
        <dbReference type="ChEBI" id="CHEBI:190135"/>
    </cofactor>
</comment>
<evidence type="ECO:0000256" key="1">
    <source>
        <dbReference type="ARBA" id="ARBA00010643"/>
    </source>
</evidence>
<keyword evidence="5" id="KW-0411">Iron-sulfur</keyword>
<keyword evidence="3" id="KW-0479">Metal-binding</keyword>
<comment type="similarity">
    <text evidence="1">Belongs to the complex I 24 kDa subunit family.</text>
</comment>
<name>A0A1H2MZ80_9ACTN</name>
<dbReference type="PANTHER" id="PTHR10371">
    <property type="entry name" value="NADH DEHYDROGENASE UBIQUINONE FLAVOPROTEIN 2, MITOCHONDRIAL"/>
    <property type="match status" value="1"/>
</dbReference>
<evidence type="ECO:0000256" key="3">
    <source>
        <dbReference type="ARBA" id="ARBA00022723"/>
    </source>
</evidence>
<dbReference type="STRING" id="546874.SAMN04488544_2972"/>
<dbReference type="InterPro" id="IPR042128">
    <property type="entry name" value="NuoE_dom"/>
</dbReference>
<dbReference type="GO" id="GO:0046872">
    <property type="term" value="F:metal ion binding"/>
    <property type="evidence" value="ECO:0007669"/>
    <property type="project" value="UniProtKB-KW"/>
</dbReference>
<evidence type="ECO:0000256" key="2">
    <source>
        <dbReference type="ARBA" id="ARBA00022714"/>
    </source>
</evidence>
<protein>
    <submittedName>
        <fullName evidence="8">NADH dehydrogenase subunit E</fullName>
    </submittedName>
</protein>
<dbReference type="Gene3D" id="1.10.10.1590">
    <property type="entry name" value="NADH-quinone oxidoreductase subunit E"/>
    <property type="match status" value="1"/>
</dbReference>
<reference evidence="9" key="1">
    <citation type="submission" date="2016-10" db="EMBL/GenBank/DDBJ databases">
        <authorList>
            <person name="Varghese N."/>
            <person name="Submissions S."/>
        </authorList>
    </citation>
    <scope>NUCLEOTIDE SEQUENCE [LARGE SCALE GENOMIC DNA]</scope>
    <source>
        <strain evidence="9">DSM 21743</strain>
    </source>
</reference>
<dbReference type="AlphaFoldDB" id="A0A1H2MZ80"/>
<evidence type="ECO:0000256" key="5">
    <source>
        <dbReference type="ARBA" id="ARBA00023014"/>
    </source>
</evidence>
<dbReference type="FunFam" id="1.10.10.1590:FF:000001">
    <property type="entry name" value="NADH-quinone oxidoreductase subunit E"/>
    <property type="match status" value="1"/>
</dbReference>
<proteinExistence type="inferred from homology"/>
<dbReference type="InterPro" id="IPR002023">
    <property type="entry name" value="NuoE-like"/>
</dbReference>
<keyword evidence="2" id="KW-0001">2Fe-2S</keyword>
<evidence type="ECO:0000313" key="9">
    <source>
        <dbReference type="Proteomes" id="UP000198825"/>
    </source>
</evidence>
<dbReference type="Pfam" id="PF01257">
    <property type="entry name" value="2Fe-2S_thioredx"/>
    <property type="match status" value="1"/>
</dbReference>
<dbReference type="NCBIfam" id="NF005721">
    <property type="entry name" value="PRK07539.1-1"/>
    <property type="match status" value="1"/>
</dbReference>
<gene>
    <name evidence="8" type="ORF">SAMN04488544_2972</name>
</gene>
<dbReference type="InterPro" id="IPR036249">
    <property type="entry name" value="Thioredoxin-like_sf"/>
</dbReference>
<organism evidence="8 9">
    <name type="scientific">Microlunatus sagamiharensis</name>
    <dbReference type="NCBI Taxonomy" id="546874"/>
    <lineage>
        <taxon>Bacteria</taxon>
        <taxon>Bacillati</taxon>
        <taxon>Actinomycetota</taxon>
        <taxon>Actinomycetes</taxon>
        <taxon>Propionibacteriales</taxon>
        <taxon>Propionibacteriaceae</taxon>
        <taxon>Microlunatus</taxon>
    </lineage>
</organism>
<accession>A0A1H2MZ80</accession>
<dbReference type="CDD" id="cd03064">
    <property type="entry name" value="TRX_Fd_NuoE"/>
    <property type="match status" value="1"/>
</dbReference>
<evidence type="ECO:0000313" key="8">
    <source>
        <dbReference type="EMBL" id="SDU98288.1"/>
    </source>
</evidence>
<dbReference type="SUPFAM" id="SSF52833">
    <property type="entry name" value="Thioredoxin-like"/>
    <property type="match status" value="1"/>
</dbReference>
<sequence>MAELLEPRPQTPGGHAGGDVGSEELVGHGEMKTYFDEPSLEYEVTETLIDDGVREELASIAARYPQPRSALLPMLHLVQSVEGRVTPAGIEACADLLGLSTADVSGVATFYTMYKRRPVGKYHVGVCTTSLCAVMGGDEVYSRLQEHLGIGNDETTEDGAITLEHLECNAACDMAPVMMVNWEFFDQTTPRRACEVVDALRAGEEVSATRGARVVTWQQAERVLAGFPDGRADEGPTSGPTSQLGLRIAGERGWSAPDPADVRTTDDSSEETK</sequence>
<evidence type="ECO:0000256" key="7">
    <source>
        <dbReference type="SAM" id="MobiDB-lite"/>
    </source>
</evidence>
<dbReference type="Gene3D" id="3.40.30.10">
    <property type="entry name" value="Glutaredoxin"/>
    <property type="match status" value="1"/>
</dbReference>
<feature type="region of interest" description="Disordered" evidence="7">
    <location>
        <begin position="227"/>
        <end position="273"/>
    </location>
</feature>